<feature type="compositionally biased region" description="Pro residues" evidence="1">
    <location>
        <begin position="1"/>
        <end position="12"/>
    </location>
</feature>
<proteinExistence type="predicted"/>
<feature type="region of interest" description="Disordered" evidence="1">
    <location>
        <begin position="1"/>
        <end position="115"/>
    </location>
</feature>
<evidence type="ECO:0000313" key="2">
    <source>
        <dbReference type="EMBL" id="GER98586.1"/>
    </source>
</evidence>
<dbReference type="Proteomes" id="UP000334990">
    <property type="component" value="Unassembled WGS sequence"/>
</dbReference>
<dbReference type="AlphaFoldDB" id="A0A5M3VP63"/>
<gene>
    <name evidence="2" type="ORF">Acor_06480</name>
</gene>
<evidence type="ECO:0008006" key="4">
    <source>
        <dbReference type="Google" id="ProtNLM"/>
    </source>
</evidence>
<accession>A0A5M3VP63</accession>
<dbReference type="EMBL" id="BLAD01000037">
    <property type="protein sequence ID" value="GER98586.1"/>
    <property type="molecule type" value="Genomic_DNA"/>
</dbReference>
<evidence type="ECO:0000313" key="3">
    <source>
        <dbReference type="Proteomes" id="UP000334990"/>
    </source>
</evidence>
<comment type="caution">
    <text evidence="2">The sequence shown here is derived from an EMBL/GenBank/DDBJ whole genome shotgun (WGS) entry which is preliminary data.</text>
</comment>
<keyword evidence="3" id="KW-1185">Reference proteome</keyword>
<reference evidence="2 3" key="1">
    <citation type="submission" date="2019-10" db="EMBL/GenBank/DDBJ databases">
        <title>Whole genome shotgun sequence of Acrocarpospora corrugata NBRC 13972.</title>
        <authorList>
            <person name="Ichikawa N."/>
            <person name="Kimura A."/>
            <person name="Kitahashi Y."/>
            <person name="Komaki H."/>
            <person name="Oguchi A."/>
        </authorList>
    </citation>
    <scope>NUCLEOTIDE SEQUENCE [LARGE SCALE GENOMIC DNA]</scope>
    <source>
        <strain evidence="2 3">NBRC 13972</strain>
    </source>
</reference>
<feature type="compositionally biased region" description="Polar residues" evidence="1">
    <location>
        <begin position="51"/>
        <end position="74"/>
    </location>
</feature>
<organism evidence="2 3">
    <name type="scientific">Acrocarpospora corrugata</name>
    <dbReference type="NCBI Taxonomy" id="35763"/>
    <lineage>
        <taxon>Bacteria</taxon>
        <taxon>Bacillati</taxon>
        <taxon>Actinomycetota</taxon>
        <taxon>Actinomycetes</taxon>
        <taxon>Streptosporangiales</taxon>
        <taxon>Streptosporangiaceae</taxon>
        <taxon>Acrocarpospora</taxon>
    </lineage>
</organism>
<evidence type="ECO:0000256" key="1">
    <source>
        <dbReference type="SAM" id="MobiDB-lite"/>
    </source>
</evidence>
<protein>
    <recommendedName>
        <fullName evidence="4">DprA winged helix domain-containing protein</fullName>
    </recommendedName>
</protein>
<name>A0A5M3VP63_9ACTN</name>
<sequence length="558" mass="59618">MPEPQPLNPSPPGSANQNHARARRTGTPPLSGPENAPVRANDLGPDDAGKQNHTPAQTTETLPLSPDENATASAGSVGPDDSSEQNHAPAQATDALPPSAAECTPASADNVEPGDIAKQDHAHGLMAGALQPSATKDAERLTHGDTAQQIHARARMSGVLSVSPIENVPAGFMRLGQGEAASGLPVWPDGDTPSLLDEYQLPAFPVERSGETRRVLAACLRVCWTDRSVDPWPGSSVPVASVLACYRALTGRADDSTRSWAIGALRRLSDTGWVTIAAGPEVAGSEDVIARGGRARSGDLAKAYVRLGPRCATWPAESHAQLRELMRRMPAPPSEGGSEPVRVPVSGYRHDGPADMDDLLVPYDERRRSELVAAFMAVEYVAEPVHEARFAALRDPALRRTLADMLARRGRTLIQRRDSWISGYQDGIPSGQAQPSEGERAVLTLVLIHSVAIPRSEGLLSEDTWLSPYPVPVEELRKRTLLPIGELDAALRTLRHAGLLTQIKGADETAGGYVPGPQFHRLTQTTRARLQEELILAAGPHTPLAVAIRSRRAARGHK</sequence>